<dbReference type="InterPro" id="IPR018247">
    <property type="entry name" value="EF_Hand_1_Ca_BS"/>
</dbReference>
<feature type="domain" description="Sulfatase N-terminal" evidence="4">
    <location>
        <begin position="417"/>
        <end position="695"/>
    </location>
</feature>
<accession>A0ABS7TQ61</accession>
<dbReference type="InterPro" id="IPR050738">
    <property type="entry name" value="Sulfatase"/>
</dbReference>
<name>A0ABS7TQ61_9BACT</name>
<evidence type="ECO:0000259" key="4">
    <source>
        <dbReference type="Pfam" id="PF00884"/>
    </source>
</evidence>
<dbReference type="SUPFAM" id="SSF53649">
    <property type="entry name" value="Alkaline phosphatase-like"/>
    <property type="match status" value="1"/>
</dbReference>
<dbReference type="EMBL" id="JAIRAU010000015">
    <property type="protein sequence ID" value="MBZ5710363.1"/>
    <property type="molecule type" value="Genomic_DNA"/>
</dbReference>
<sequence>MSQDQLDTPFPDGDGDELSSSSRPAVPVTADDEALRATVRDLPEVRAGLRKRPRVQPSRGVIAGLAIGLLGAAAIAPIEQSALNSPLAPSDLGAVWAAWSLLLGLGVAIGVMLALAEWLVARLRSRPLLSAAVRAACCLPVLIPVSRHLFDGAFASTLPGAGTAFVWVPLLGWGGLTLAFWPGSKWLQYPRPDTVGRAPPKGAALPLFIRRRRLIAAGFGIGAIACEYVNRTFLRSEYPDIHTMLIVGACAAAGLSLWLGFTRPWRYDQVERRAPVAQGRALALAGLISAVMAVVANLVACVQLGLRDPDTRFVVATQGMHTRLLARVVRGLVDRDGDGHSPALGGADCDDTDPAVHPEAREIIGNDVDEDCDGYVAREDLAAALAQADEAAARKQGVWRDEPEVREFLRRTAPMHLVLLSVDALRADVLADSPENRAEFPRIFQLFADSTVFTRAFAPSAGTDLSLSGILTGRIDPFTHVDKTLAEALHDAGRVAHGVIPSEVLRYAGKTLLTRGLHSHDRLVNDAGQRDVGSYSTSARTTSLGLAFLDQRQQAAEQGGAAPFFLWLHYFDVHEHDEVDGGDRSLRRVLADPNPRLGRREKYRAMLRLVDEQIGALVDQLVARQLWDRTVVVLVSDHGEGLGEDPRLPDNHGRVLYNPLIHVPLAIRIPGQPGRVVTDPVTVLDITPTVVDVLDAEPIPALDGRSLLPHLVAGAPDDLRPRARPLILNESDQYGVIAWPYKLLVRPGENLTELYDLSGDFGERNNLAESAPRRVGELMQYYHAAPHVDLDRTSRGRRLRERNAAAPGEQ</sequence>
<dbReference type="InterPro" id="IPR021655">
    <property type="entry name" value="Put_metal-bd"/>
</dbReference>
<dbReference type="CDD" id="cd16148">
    <property type="entry name" value="sulfatase_like"/>
    <property type="match status" value="1"/>
</dbReference>
<proteinExistence type="inferred from homology"/>
<protein>
    <submittedName>
        <fullName evidence="5">Sulfatase-like hydrolase/transferase</fullName>
    </submittedName>
</protein>
<dbReference type="PROSITE" id="PS00018">
    <property type="entry name" value="EF_HAND_1"/>
    <property type="match status" value="1"/>
</dbReference>
<comment type="caution">
    <text evidence="5">The sequence shown here is derived from an EMBL/GenBank/DDBJ whole genome shotgun (WGS) entry which is preliminary data.</text>
</comment>
<feature type="transmembrane region" description="Helical" evidence="3">
    <location>
        <begin position="282"/>
        <end position="306"/>
    </location>
</feature>
<feature type="transmembrane region" description="Helical" evidence="3">
    <location>
        <begin position="214"/>
        <end position="230"/>
    </location>
</feature>
<gene>
    <name evidence="5" type="ORF">K7C98_13955</name>
</gene>
<feature type="transmembrane region" description="Helical" evidence="3">
    <location>
        <begin position="132"/>
        <end position="150"/>
    </location>
</feature>
<dbReference type="InterPro" id="IPR017850">
    <property type="entry name" value="Alkaline_phosphatase_core_sf"/>
</dbReference>
<keyword evidence="3" id="KW-1133">Transmembrane helix</keyword>
<evidence type="ECO:0000256" key="1">
    <source>
        <dbReference type="ARBA" id="ARBA00008779"/>
    </source>
</evidence>
<dbReference type="InterPro" id="IPR000917">
    <property type="entry name" value="Sulfatase_N"/>
</dbReference>
<evidence type="ECO:0000256" key="3">
    <source>
        <dbReference type="SAM" id="Phobius"/>
    </source>
</evidence>
<feature type="transmembrane region" description="Helical" evidence="3">
    <location>
        <begin position="98"/>
        <end position="120"/>
    </location>
</feature>
<evidence type="ECO:0000256" key="2">
    <source>
        <dbReference type="SAM" id="MobiDB-lite"/>
    </source>
</evidence>
<reference evidence="5" key="1">
    <citation type="submission" date="2021-08" db="EMBL/GenBank/DDBJ databases">
        <authorList>
            <person name="Stevens D.C."/>
        </authorList>
    </citation>
    <scope>NUCLEOTIDE SEQUENCE</scope>
    <source>
        <strain evidence="5">DSM 53165</strain>
    </source>
</reference>
<dbReference type="PANTHER" id="PTHR42693">
    <property type="entry name" value="ARYLSULFATASE FAMILY MEMBER"/>
    <property type="match status" value="1"/>
</dbReference>
<dbReference type="Proteomes" id="UP001139031">
    <property type="component" value="Unassembled WGS sequence"/>
</dbReference>
<comment type="similarity">
    <text evidence="1">Belongs to the sulfatase family.</text>
</comment>
<feature type="region of interest" description="Disordered" evidence="2">
    <location>
        <begin position="1"/>
        <end position="30"/>
    </location>
</feature>
<dbReference type="Pfam" id="PF11617">
    <property type="entry name" value="Cu-binding_MopE"/>
    <property type="match status" value="1"/>
</dbReference>
<dbReference type="Gene3D" id="3.40.720.10">
    <property type="entry name" value="Alkaline Phosphatase, subunit A"/>
    <property type="match status" value="1"/>
</dbReference>
<keyword evidence="3" id="KW-0812">Transmembrane</keyword>
<dbReference type="Gene3D" id="3.30.1120.10">
    <property type="match status" value="1"/>
</dbReference>
<feature type="transmembrane region" description="Helical" evidence="3">
    <location>
        <begin position="242"/>
        <end position="261"/>
    </location>
</feature>
<keyword evidence="6" id="KW-1185">Reference proteome</keyword>
<feature type="transmembrane region" description="Helical" evidence="3">
    <location>
        <begin position="60"/>
        <end position="78"/>
    </location>
</feature>
<dbReference type="RefSeq" id="WP_224192131.1">
    <property type="nucleotide sequence ID" value="NZ_JAIRAU010000015.1"/>
</dbReference>
<feature type="transmembrane region" description="Helical" evidence="3">
    <location>
        <begin position="162"/>
        <end position="181"/>
    </location>
</feature>
<dbReference type="Pfam" id="PF00884">
    <property type="entry name" value="Sulfatase"/>
    <property type="match status" value="1"/>
</dbReference>
<organism evidence="5 6">
    <name type="scientific">Nannocystis pusilla</name>
    <dbReference type="NCBI Taxonomy" id="889268"/>
    <lineage>
        <taxon>Bacteria</taxon>
        <taxon>Pseudomonadati</taxon>
        <taxon>Myxococcota</taxon>
        <taxon>Polyangia</taxon>
        <taxon>Nannocystales</taxon>
        <taxon>Nannocystaceae</taxon>
        <taxon>Nannocystis</taxon>
    </lineage>
</organism>
<evidence type="ECO:0000313" key="6">
    <source>
        <dbReference type="Proteomes" id="UP001139031"/>
    </source>
</evidence>
<dbReference type="PANTHER" id="PTHR42693:SF33">
    <property type="entry name" value="ARYLSULFATASE"/>
    <property type="match status" value="1"/>
</dbReference>
<evidence type="ECO:0000313" key="5">
    <source>
        <dbReference type="EMBL" id="MBZ5710363.1"/>
    </source>
</evidence>
<keyword evidence="3" id="KW-0472">Membrane</keyword>